<dbReference type="Gene3D" id="1.10.10.2840">
    <property type="entry name" value="PucR C-terminal helix-turn-helix domain"/>
    <property type="match status" value="1"/>
</dbReference>
<comment type="similarity">
    <text evidence="1">Belongs to the CdaR family.</text>
</comment>
<evidence type="ECO:0000259" key="2">
    <source>
        <dbReference type="Pfam" id="PF13556"/>
    </source>
</evidence>
<dbReference type="InterPro" id="IPR041522">
    <property type="entry name" value="CdaR_GGDEF"/>
</dbReference>
<dbReference type="Proteomes" id="UP000587527">
    <property type="component" value="Unassembled WGS sequence"/>
</dbReference>
<dbReference type="AlphaFoldDB" id="A0A841BTR5"/>
<protein>
    <recommendedName>
        <fullName evidence="6">PucR family transcriptional regulator</fullName>
    </recommendedName>
</protein>
<keyword evidence="5" id="KW-1185">Reference proteome</keyword>
<dbReference type="PANTHER" id="PTHR33744:SF17">
    <property type="entry name" value="CONSERVED PROTEIN"/>
    <property type="match status" value="1"/>
</dbReference>
<dbReference type="InterPro" id="IPR051448">
    <property type="entry name" value="CdaR-like_regulators"/>
</dbReference>
<dbReference type="EMBL" id="JACHMN010000002">
    <property type="protein sequence ID" value="MBB5870171.1"/>
    <property type="molecule type" value="Genomic_DNA"/>
</dbReference>
<dbReference type="Pfam" id="PF17853">
    <property type="entry name" value="GGDEF_2"/>
    <property type="match status" value="1"/>
</dbReference>
<gene>
    <name evidence="4" type="ORF">F4553_003550</name>
</gene>
<evidence type="ECO:0000313" key="5">
    <source>
        <dbReference type="Proteomes" id="UP000587527"/>
    </source>
</evidence>
<feature type="domain" description="PucR C-terminal helix-turn-helix" evidence="2">
    <location>
        <begin position="339"/>
        <end position="396"/>
    </location>
</feature>
<dbReference type="InterPro" id="IPR025736">
    <property type="entry name" value="PucR_C-HTH_dom"/>
</dbReference>
<organism evidence="4 5">
    <name type="scientific">Allocatelliglobosispora scoriae</name>
    <dbReference type="NCBI Taxonomy" id="643052"/>
    <lineage>
        <taxon>Bacteria</taxon>
        <taxon>Bacillati</taxon>
        <taxon>Actinomycetota</taxon>
        <taxon>Actinomycetes</taxon>
        <taxon>Micromonosporales</taxon>
        <taxon>Micromonosporaceae</taxon>
        <taxon>Allocatelliglobosispora</taxon>
    </lineage>
</organism>
<accession>A0A841BTR5</accession>
<evidence type="ECO:0000259" key="3">
    <source>
        <dbReference type="Pfam" id="PF17853"/>
    </source>
</evidence>
<dbReference type="PANTHER" id="PTHR33744">
    <property type="entry name" value="CARBOHYDRATE DIACID REGULATOR"/>
    <property type="match status" value="1"/>
</dbReference>
<feature type="domain" description="CdaR GGDEF-like" evidence="3">
    <location>
        <begin position="197"/>
        <end position="295"/>
    </location>
</feature>
<proteinExistence type="inferred from homology"/>
<evidence type="ECO:0000313" key="4">
    <source>
        <dbReference type="EMBL" id="MBB5870171.1"/>
    </source>
</evidence>
<dbReference type="InterPro" id="IPR042070">
    <property type="entry name" value="PucR_C-HTH_sf"/>
</dbReference>
<dbReference type="Pfam" id="PF13556">
    <property type="entry name" value="HTH_30"/>
    <property type="match status" value="1"/>
</dbReference>
<sequence length="403" mass="43709">MPATVDVTVSAVFELMSDSAGTISYICRMQQLVDQIADRIGRPVLVEDRRQRVISYSAHVEPFDDVRRDSILRRSTTPEVITFFQSHSIARSRVPIRTPAAPDLGLLPRVCVPVWHAELLLGFVWLIDSTSDPISDAVIGRLGEWVQELALALYRENLLGELAARREADAFRGLIDPAGEVRAHAVAALVADGYADTTVTALVAEHPDPAELEHALVATRRWTGQRQALHHAFPTFGVLLLFGATDRGHGRVGSGAAEVAQQLAAQLGSRVGVGDPRPTLLLAHESVNEARQALATADRLPGSAPVARWSELGIYRVLATVDLSNAHPGAATLLAAPVLAETLETYLDLAGDAAATAGRLNLHRTTLYYRLRRIEELTGADLRDGLQRLGLHLSLKSARFLVD</sequence>
<comment type="caution">
    <text evidence="4">The sequence shown here is derived from an EMBL/GenBank/DDBJ whole genome shotgun (WGS) entry which is preliminary data.</text>
</comment>
<evidence type="ECO:0008006" key="6">
    <source>
        <dbReference type="Google" id="ProtNLM"/>
    </source>
</evidence>
<reference evidence="4 5" key="1">
    <citation type="submission" date="2020-08" db="EMBL/GenBank/DDBJ databases">
        <title>Sequencing the genomes of 1000 actinobacteria strains.</title>
        <authorList>
            <person name="Klenk H.-P."/>
        </authorList>
    </citation>
    <scope>NUCLEOTIDE SEQUENCE [LARGE SCALE GENOMIC DNA]</scope>
    <source>
        <strain evidence="4 5">DSM 45362</strain>
    </source>
</reference>
<name>A0A841BTR5_9ACTN</name>
<dbReference type="RefSeq" id="WP_184837369.1">
    <property type="nucleotide sequence ID" value="NZ_JACHMN010000002.1"/>
</dbReference>
<evidence type="ECO:0000256" key="1">
    <source>
        <dbReference type="ARBA" id="ARBA00006754"/>
    </source>
</evidence>